<protein>
    <recommendedName>
        <fullName evidence="5">T-complex 11</fullName>
    </recommendedName>
</protein>
<dbReference type="GO" id="GO:0036126">
    <property type="term" value="C:sperm flagellum"/>
    <property type="evidence" value="ECO:0007669"/>
    <property type="project" value="TreeGrafter"/>
</dbReference>
<proteinExistence type="inferred from homology"/>
<dbReference type="OMA" id="QHERATF"/>
<feature type="compositionally biased region" description="Polar residues" evidence="2">
    <location>
        <begin position="273"/>
        <end position="282"/>
    </location>
</feature>
<sequence length="509" mass="57309">MPDVQKIDAQNGDAPEAQRGACNTAVPDPYLENSSGRPDQPACSPSQGLSVTELMETVNGVSKMSIAHEIVVNQDFHMEEMALSPDSLESKIKETMHSAFWDHLREQLAATPPNYTYVLQLLKEIKEILLSLLLPRQSRLKSQIEEVMDMELLKQEADHGALDVSHLSTYILSMMTMLCAPIRDEEVEKLESISDPVLLLREIFHVLGLMKMDMVNFTIQSIRPHLQEHSIQYERAKFQELLQRMPNFLDHTAKWLSQAAAEVMTPPPPSYDPTEQITSSPADETVKGSPIISPSLVLNQGYMNLLHWDPDNEEFPETVMMDRTRLQEIQFQLNKLTILASVLLVTNSYCGPKLLSSPHFVDRLKQIIKVLLEGNQSRLHEALLSISDQVLQEIQQALVDLNLPALSKDDMASLSGQIHSVAKEDNCVHSIIDQRIRLFLKGCLIRGVQPSLRDLPGGITPIEEELAEMGQRFSCLILHNQQVFGPYYADILKKVLFSPQESEVSMDST</sequence>
<evidence type="ECO:0000256" key="2">
    <source>
        <dbReference type="SAM" id="MobiDB-lite"/>
    </source>
</evidence>
<comment type="similarity">
    <text evidence="1">Belongs to the TCP11 family.</text>
</comment>
<dbReference type="GO" id="GO:0010737">
    <property type="term" value="P:protein kinase A signaling"/>
    <property type="evidence" value="ECO:0007669"/>
    <property type="project" value="TreeGrafter"/>
</dbReference>
<reference evidence="3" key="2">
    <citation type="submission" date="2025-08" db="UniProtKB">
        <authorList>
            <consortium name="Ensembl"/>
        </authorList>
    </citation>
    <scope>IDENTIFICATION</scope>
</reference>
<dbReference type="AlphaFoldDB" id="A0A4X2LSM7"/>
<dbReference type="GO" id="GO:0001669">
    <property type="term" value="C:acrosomal vesicle"/>
    <property type="evidence" value="ECO:0007669"/>
    <property type="project" value="TreeGrafter"/>
</dbReference>
<dbReference type="STRING" id="29139.ENSVURP00010024635"/>
<name>A0A4X2LSM7_VOMUR</name>
<reference evidence="3" key="3">
    <citation type="submission" date="2025-09" db="UniProtKB">
        <authorList>
            <consortium name="Ensembl"/>
        </authorList>
    </citation>
    <scope>IDENTIFICATION</scope>
</reference>
<dbReference type="OrthoDB" id="276323at2759"/>
<dbReference type="GeneID" id="114053485"/>
<dbReference type="Ensembl" id="ENSVURT00010028038.1">
    <property type="protein sequence ID" value="ENSVURP00010024635.1"/>
    <property type="gene ID" value="ENSVURG00010018877.1"/>
</dbReference>
<dbReference type="RefSeq" id="XP_027732386.1">
    <property type="nucleotide sequence ID" value="XM_027876585.1"/>
</dbReference>
<dbReference type="Pfam" id="PF05794">
    <property type="entry name" value="Tcp11"/>
    <property type="match status" value="1"/>
</dbReference>
<evidence type="ECO:0000256" key="1">
    <source>
        <dbReference type="ARBA" id="ARBA00010954"/>
    </source>
</evidence>
<dbReference type="PANTHER" id="PTHR12832:SF14">
    <property type="entry name" value="T-COMPLEX PROTEIN 11 HOMOLOG"/>
    <property type="match status" value="1"/>
</dbReference>
<dbReference type="GeneTree" id="ENSGT00940000160792"/>
<evidence type="ECO:0000313" key="3">
    <source>
        <dbReference type="Ensembl" id="ENSVURP00010024635.1"/>
    </source>
</evidence>
<dbReference type="CTD" id="6954"/>
<dbReference type="Proteomes" id="UP000314987">
    <property type="component" value="Unassembled WGS sequence"/>
</dbReference>
<organism evidence="3 4">
    <name type="scientific">Vombatus ursinus</name>
    <name type="common">Common wombat</name>
    <dbReference type="NCBI Taxonomy" id="29139"/>
    <lineage>
        <taxon>Eukaryota</taxon>
        <taxon>Metazoa</taxon>
        <taxon>Chordata</taxon>
        <taxon>Craniata</taxon>
        <taxon>Vertebrata</taxon>
        <taxon>Euteleostomi</taxon>
        <taxon>Mammalia</taxon>
        <taxon>Metatheria</taxon>
        <taxon>Diprotodontia</taxon>
        <taxon>Vombatidae</taxon>
        <taxon>Vombatus</taxon>
    </lineage>
</organism>
<accession>A0A4X2LSM7</accession>
<evidence type="ECO:0000313" key="4">
    <source>
        <dbReference type="Proteomes" id="UP000314987"/>
    </source>
</evidence>
<dbReference type="InterPro" id="IPR008862">
    <property type="entry name" value="Tcp11"/>
</dbReference>
<dbReference type="PANTHER" id="PTHR12832">
    <property type="entry name" value="TESTIS-SPECIFIC PROTEIN PBS13 T-COMPLEX 11"/>
    <property type="match status" value="1"/>
</dbReference>
<reference evidence="4" key="1">
    <citation type="submission" date="2018-12" db="EMBL/GenBank/DDBJ databases">
        <authorList>
            <person name="Yazar S."/>
        </authorList>
    </citation>
    <scope>NUCLEOTIDE SEQUENCE [LARGE SCALE GENOMIC DNA]</scope>
</reference>
<feature type="region of interest" description="Disordered" evidence="2">
    <location>
        <begin position="265"/>
        <end position="286"/>
    </location>
</feature>
<gene>
    <name evidence="3" type="primary">TCP11</name>
</gene>
<dbReference type="GO" id="GO:1902490">
    <property type="term" value="P:regulation of sperm capacitation"/>
    <property type="evidence" value="ECO:0007669"/>
    <property type="project" value="TreeGrafter"/>
</dbReference>
<feature type="compositionally biased region" description="Polar residues" evidence="2">
    <location>
        <begin position="32"/>
        <end position="47"/>
    </location>
</feature>
<evidence type="ECO:0008006" key="5">
    <source>
        <dbReference type="Google" id="ProtNLM"/>
    </source>
</evidence>
<feature type="region of interest" description="Disordered" evidence="2">
    <location>
        <begin position="1"/>
        <end position="47"/>
    </location>
</feature>
<keyword evidence="4" id="KW-1185">Reference proteome</keyword>